<dbReference type="Proteomes" id="UP000177803">
    <property type="component" value="Unassembled WGS sequence"/>
</dbReference>
<dbReference type="CDD" id="cd00475">
    <property type="entry name" value="Cis_IPPS"/>
    <property type="match status" value="1"/>
</dbReference>
<dbReference type="PROSITE" id="PS01066">
    <property type="entry name" value="UPP_SYNTHASE"/>
    <property type="match status" value="1"/>
</dbReference>
<feature type="binding site" evidence="2">
    <location>
        <position position="195"/>
    </location>
    <ligand>
        <name>Mg(2+)</name>
        <dbReference type="ChEBI" id="CHEBI:18420"/>
    </ligand>
</feature>
<feature type="binding site" evidence="2">
    <location>
        <position position="176"/>
    </location>
    <ligand>
        <name>substrate</name>
    </ligand>
</feature>
<comment type="caution">
    <text evidence="3">The sequence shown here is derived from an EMBL/GenBank/DDBJ whole genome shotgun (WGS) entry which is preliminary data.</text>
</comment>
<comment type="similarity">
    <text evidence="2">Belongs to the UPP synthase family.</text>
</comment>
<dbReference type="FunFam" id="3.40.1180.10:FF:000001">
    <property type="entry name" value="(2E,6E)-farnesyl-diphosphate-specific ditrans,polycis-undecaprenyl-diphosphate synthase"/>
    <property type="match status" value="1"/>
</dbReference>
<dbReference type="Pfam" id="PF01255">
    <property type="entry name" value="Prenyltransf"/>
    <property type="match status" value="1"/>
</dbReference>
<feature type="binding site" evidence="2">
    <location>
        <position position="17"/>
    </location>
    <ligand>
        <name>substrate</name>
    </ligand>
</feature>
<name>A0A1F6NIA0_9BACT</name>
<dbReference type="EC" id="2.5.1.-" evidence="2"/>
<feature type="binding site" evidence="2">
    <location>
        <begin position="57"/>
        <end position="59"/>
    </location>
    <ligand>
        <name>substrate</name>
    </ligand>
</feature>
<feature type="active site" evidence="2">
    <location>
        <position position="12"/>
    </location>
</feature>
<evidence type="ECO:0000256" key="2">
    <source>
        <dbReference type="HAMAP-Rule" id="MF_01139"/>
    </source>
</evidence>
<evidence type="ECO:0000313" key="3">
    <source>
        <dbReference type="EMBL" id="OGH83766.1"/>
    </source>
</evidence>
<sequence length="227" mass="26232">MMIPNHIAIILDGNRRWAKAQGKPTIFGHRAGFLNVKKILKHAKKIGVKILTVYAFSTENWNRAETEVNYLMKIFDKMLSDAIRDFPKQGIQFRHLGDPSRFTKNLQDKLKKLTNTTKDSQDFIFCVALNYGGRDELVRACRKIIAKKIDPKNITEQTIADNIDTAGLPDPDFIIRTSGEQRLSGFLLWQSAYSELYFPEVCWPAFDEKELEKAMDEFNARQRRFGK</sequence>
<dbReference type="Gene3D" id="3.40.1180.10">
    <property type="entry name" value="Decaprenyl diphosphate synthase-like"/>
    <property type="match status" value="1"/>
</dbReference>
<evidence type="ECO:0000313" key="4">
    <source>
        <dbReference type="Proteomes" id="UP000177803"/>
    </source>
</evidence>
<feature type="binding site" evidence="2">
    <location>
        <position position="12"/>
    </location>
    <ligand>
        <name>Mg(2+)</name>
        <dbReference type="ChEBI" id="CHEBI:18420"/>
    </ligand>
</feature>
<comment type="function">
    <text evidence="2">Catalyzes the condensation of isopentenyl diphosphate (IPP) with allylic pyrophosphates generating different type of terpenoids.</text>
</comment>
<keyword evidence="2" id="KW-0460">Magnesium</keyword>
<keyword evidence="1 2" id="KW-0808">Transferase</keyword>
<protein>
    <recommendedName>
        <fullName evidence="2">Isoprenyl transferase</fullName>
        <ecNumber evidence="2">2.5.1.-</ecNumber>
    </recommendedName>
</protein>
<dbReference type="GO" id="GO:0045547">
    <property type="term" value="F:ditrans,polycis-polyprenyl diphosphate synthase [(2E,6E)-farnesyl diphosphate specific] activity"/>
    <property type="evidence" value="ECO:0007669"/>
    <property type="project" value="TreeGrafter"/>
</dbReference>
<feature type="binding site" evidence="2">
    <location>
        <position position="29"/>
    </location>
    <ligand>
        <name>substrate</name>
    </ligand>
</feature>
<accession>A0A1F6NIA0</accession>
<comment type="caution">
    <text evidence="2">Lacks conserved residue(s) required for the propagation of feature annotation.</text>
</comment>
<dbReference type="GO" id="GO:0016094">
    <property type="term" value="P:polyprenol biosynthetic process"/>
    <property type="evidence" value="ECO:0007669"/>
    <property type="project" value="TreeGrafter"/>
</dbReference>
<dbReference type="InterPro" id="IPR018520">
    <property type="entry name" value="UPP_synth-like_CS"/>
</dbReference>
<dbReference type="EMBL" id="MFQR01000064">
    <property type="protein sequence ID" value="OGH83766.1"/>
    <property type="molecule type" value="Genomic_DNA"/>
</dbReference>
<feature type="active site" description="Proton acceptor" evidence="2">
    <location>
        <position position="60"/>
    </location>
</feature>
<comment type="cofactor">
    <cofactor evidence="2">
        <name>Mg(2+)</name>
        <dbReference type="ChEBI" id="CHEBI:18420"/>
    </cofactor>
    <text evidence="2">Binds 2 magnesium ions per subunit.</text>
</comment>
<proteinExistence type="inferred from homology"/>
<dbReference type="HAMAP" id="MF_01139">
    <property type="entry name" value="ISPT"/>
    <property type="match status" value="1"/>
</dbReference>
<feature type="binding site" evidence="2">
    <location>
        <begin position="13"/>
        <end position="16"/>
    </location>
    <ligand>
        <name>substrate</name>
    </ligand>
</feature>
<gene>
    <name evidence="3" type="ORF">A2261_03770</name>
</gene>
<dbReference type="InterPro" id="IPR036424">
    <property type="entry name" value="UPP_synth-like_sf"/>
</dbReference>
<dbReference type="PANTHER" id="PTHR10291">
    <property type="entry name" value="DEHYDRODOLICHYL DIPHOSPHATE SYNTHASE FAMILY MEMBER"/>
    <property type="match status" value="1"/>
</dbReference>
<keyword evidence="2" id="KW-0479">Metal-binding</keyword>
<evidence type="ECO:0000256" key="1">
    <source>
        <dbReference type="ARBA" id="ARBA00022679"/>
    </source>
</evidence>
<dbReference type="GO" id="GO:0000287">
    <property type="term" value="F:magnesium ion binding"/>
    <property type="evidence" value="ECO:0007669"/>
    <property type="project" value="UniProtKB-UniRule"/>
</dbReference>
<comment type="subunit">
    <text evidence="2">Homodimer.</text>
</comment>
<dbReference type="InterPro" id="IPR001441">
    <property type="entry name" value="UPP_synth-like"/>
</dbReference>
<dbReference type="PANTHER" id="PTHR10291:SF0">
    <property type="entry name" value="DEHYDRODOLICHYL DIPHOSPHATE SYNTHASE 2"/>
    <property type="match status" value="1"/>
</dbReference>
<organism evidence="3 4">
    <name type="scientific">Candidatus Magasanikbacteria bacterium RIFOXYA2_FULL_44_8</name>
    <dbReference type="NCBI Taxonomy" id="1798696"/>
    <lineage>
        <taxon>Bacteria</taxon>
        <taxon>Candidatus Magasanikiibacteriota</taxon>
    </lineage>
</organism>
<reference evidence="3 4" key="1">
    <citation type="journal article" date="2016" name="Nat. Commun.">
        <title>Thousands of microbial genomes shed light on interconnected biogeochemical processes in an aquifer system.</title>
        <authorList>
            <person name="Anantharaman K."/>
            <person name="Brown C.T."/>
            <person name="Hug L.A."/>
            <person name="Sharon I."/>
            <person name="Castelle C.J."/>
            <person name="Probst A.J."/>
            <person name="Thomas B.C."/>
            <person name="Singh A."/>
            <person name="Wilkins M.J."/>
            <person name="Karaoz U."/>
            <person name="Brodie E.L."/>
            <person name="Williams K.H."/>
            <person name="Hubbard S.S."/>
            <person name="Banfield J.F."/>
        </authorList>
    </citation>
    <scope>NUCLEOTIDE SEQUENCE [LARGE SCALE GENOMIC DNA]</scope>
</reference>
<dbReference type="SUPFAM" id="SSF64005">
    <property type="entry name" value="Undecaprenyl diphosphate synthase"/>
    <property type="match status" value="1"/>
</dbReference>
<feature type="binding site" evidence="2">
    <location>
        <position position="63"/>
    </location>
    <ligand>
        <name>substrate</name>
    </ligand>
</feature>
<dbReference type="NCBIfam" id="TIGR00055">
    <property type="entry name" value="uppS"/>
    <property type="match status" value="1"/>
</dbReference>
<feature type="binding site" evidence="2">
    <location>
        <begin position="182"/>
        <end position="184"/>
    </location>
    <ligand>
        <name>substrate</name>
    </ligand>
</feature>
<dbReference type="AlphaFoldDB" id="A0A1F6NIA0"/>
<feature type="binding site" evidence="2">
    <location>
        <position position="61"/>
    </location>
    <ligand>
        <name>substrate</name>
    </ligand>
</feature>